<comment type="caution">
    <text evidence="2">The sequence shown here is derived from an EMBL/GenBank/DDBJ whole genome shotgun (WGS) entry which is preliminary data.</text>
</comment>
<dbReference type="Proteomes" id="UP000712281">
    <property type="component" value="Unassembled WGS sequence"/>
</dbReference>
<proteinExistence type="predicted"/>
<name>A0A8S9GXA9_BRACR</name>
<gene>
    <name evidence="3" type="ORF">F2Q68_00016342</name>
    <name evidence="2" type="ORF">F2Q70_00022311</name>
</gene>
<protein>
    <submittedName>
        <fullName evidence="2">Uncharacterized protein</fullName>
    </submittedName>
</protein>
<evidence type="ECO:0000256" key="1">
    <source>
        <dbReference type="SAM" id="Phobius"/>
    </source>
</evidence>
<keyword evidence="1" id="KW-0472">Membrane</keyword>
<dbReference type="EMBL" id="QGKW02001940">
    <property type="protein sequence ID" value="KAF2557076.1"/>
    <property type="molecule type" value="Genomic_DNA"/>
</dbReference>
<organism evidence="2">
    <name type="scientific">Brassica cretica</name>
    <name type="common">Mustard</name>
    <dbReference type="NCBI Taxonomy" id="69181"/>
    <lineage>
        <taxon>Eukaryota</taxon>
        <taxon>Viridiplantae</taxon>
        <taxon>Streptophyta</taxon>
        <taxon>Embryophyta</taxon>
        <taxon>Tracheophyta</taxon>
        <taxon>Spermatophyta</taxon>
        <taxon>Magnoliopsida</taxon>
        <taxon>eudicotyledons</taxon>
        <taxon>Gunneridae</taxon>
        <taxon>Pentapetalae</taxon>
        <taxon>rosids</taxon>
        <taxon>malvids</taxon>
        <taxon>Brassicales</taxon>
        <taxon>Brassicaceae</taxon>
        <taxon>Brassiceae</taxon>
        <taxon>Brassica</taxon>
    </lineage>
</organism>
<reference evidence="2" key="1">
    <citation type="submission" date="2019-12" db="EMBL/GenBank/DDBJ databases">
        <title>Genome sequencing and annotation of Brassica cretica.</title>
        <authorList>
            <person name="Studholme D.J."/>
            <person name="Sarris P.F."/>
        </authorList>
    </citation>
    <scope>NUCLEOTIDE SEQUENCE</scope>
    <source>
        <strain evidence="3">PFS-001/15</strain>
        <strain evidence="2">PFS-102/07</strain>
        <tissue evidence="2">Leaf</tissue>
    </source>
</reference>
<dbReference type="EMBL" id="QGKY02001925">
    <property type="protein sequence ID" value="KAF2549386.1"/>
    <property type="molecule type" value="Genomic_DNA"/>
</dbReference>
<dbReference type="AlphaFoldDB" id="A0A8S9GXA9"/>
<evidence type="ECO:0000313" key="2">
    <source>
        <dbReference type="EMBL" id="KAF2549386.1"/>
    </source>
</evidence>
<keyword evidence="1" id="KW-0812">Transmembrane</keyword>
<evidence type="ECO:0000313" key="3">
    <source>
        <dbReference type="EMBL" id="KAF2557076.1"/>
    </source>
</evidence>
<accession>A0A8S9GXA9</accession>
<feature type="transmembrane region" description="Helical" evidence="1">
    <location>
        <begin position="20"/>
        <end position="41"/>
    </location>
</feature>
<keyword evidence="1" id="KW-1133">Transmembrane helix</keyword>
<sequence>MFDFPASFVCRDFGFSVGFWSHWFFFFLSVFLSGFLAFVLTAECSSAFFGRVALAIMEGAVLAEIVC</sequence>